<accession>A0AAN7T252</accession>
<feature type="compositionally biased region" description="Basic and acidic residues" evidence="1">
    <location>
        <begin position="330"/>
        <end position="339"/>
    </location>
</feature>
<name>A0AAN7T252_9EURO</name>
<evidence type="ECO:0000313" key="2">
    <source>
        <dbReference type="EMBL" id="KAK5086547.1"/>
    </source>
</evidence>
<dbReference type="Proteomes" id="UP001309876">
    <property type="component" value="Unassembled WGS sequence"/>
</dbReference>
<gene>
    <name evidence="2" type="ORF">LTR05_003715</name>
</gene>
<sequence length="362" mass="39794">MPKSQKASKKSIGMPNAPWIYVNDPTPGACHVLELAAMIEGALCIRFWERPTDYTLDGKRSVILLAKQPHCATTESLTTLKEVRAIARSRAANFVTVNITTGLEKAPAHDELRGNHLEVVAAKDVAQTIHKWLLVTVLTIRETLYLISQAEMKKADTKFPNYAYCPISQVDSIPKNAKIQLICLILDKPQIKDGNRLTWSVADRTGVAKFYFQWRDSSSQHTWDFVLNLKAGQRAALPRMPMVEVREKKRVRLVKAPLRATAAVFAGTGLAIRAVGNGLCKVGKAVSMGKSSEWVSEADVGPDGKKIDWSKVGQAVDAKKPSSSKITEMCNEKSEKTWGDDASVASTDVGSVVDEKAEKEFS</sequence>
<organism evidence="2 3">
    <name type="scientific">Lithohypha guttulata</name>
    <dbReference type="NCBI Taxonomy" id="1690604"/>
    <lineage>
        <taxon>Eukaryota</taxon>
        <taxon>Fungi</taxon>
        <taxon>Dikarya</taxon>
        <taxon>Ascomycota</taxon>
        <taxon>Pezizomycotina</taxon>
        <taxon>Eurotiomycetes</taxon>
        <taxon>Chaetothyriomycetidae</taxon>
        <taxon>Chaetothyriales</taxon>
        <taxon>Trichomeriaceae</taxon>
        <taxon>Lithohypha</taxon>
    </lineage>
</organism>
<keyword evidence="3" id="KW-1185">Reference proteome</keyword>
<dbReference type="AlphaFoldDB" id="A0AAN7T252"/>
<comment type="caution">
    <text evidence="2">The sequence shown here is derived from an EMBL/GenBank/DDBJ whole genome shotgun (WGS) entry which is preliminary data.</text>
</comment>
<protein>
    <submittedName>
        <fullName evidence="2">Uncharacterized protein</fullName>
    </submittedName>
</protein>
<reference evidence="2 3" key="1">
    <citation type="submission" date="2023-08" db="EMBL/GenBank/DDBJ databases">
        <title>Black Yeasts Isolated from many extreme environments.</title>
        <authorList>
            <person name="Coleine C."/>
            <person name="Stajich J.E."/>
            <person name="Selbmann L."/>
        </authorList>
    </citation>
    <scope>NUCLEOTIDE SEQUENCE [LARGE SCALE GENOMIC DNA]</scope>
    <source>
        <strain evidence="2 3">CCFEE 5910</strain>
    </source>
</reference>
<feature type="region of interest" description="Disordered" evidence="1">
    <location>
        <begin position="313"/>
        <end position="362"/>
    </location>
</feature>
<evidence type="ECO:0000313" key="3">
    <source>
        <dbReference type="Proteomes" id="UP001309876"/>
    </source>
</evidence>
<evidence type="ECO:0000256" key="1">
    <source>
        <dbReference type="SAM" id="MobiDB-lite"/>
    </source>
</evidence>
<dbReference type="EMBL" id="JAVRRJ010000003">
    <property type="protein sequence ID" value="KAK5086547.1"/>
    <property type="molecule type" value="Genomic_DNA"/>
</dbReference>
<proteinExistence type="predicted"/>
<feature type="compositionally biased region" description="Basic and acidic residues" evidence="1">
    <location>
        <begin position="353"/>
        <end position="362"/>
    </location>
</feature>